<protein>
    <submittedName>
        <fullName evidence="2">Uncharacterized protein</fullName>
    </submittedName>
</protein>
<feature type="compositionally biased region" description="Basic and acidic residues" evidence="1">
    <location>
        <begin position="242"/>
        <end position="251"/>
    </location>
</feature>
<feature type="non-terminal residue" evidence="2">
    <location>
        <position position="1"/>
    </location>
</feature>
<feature type="compositionally biased region" description="Basic and acidic residues" evidence="1">
    <location>
        <begin position="272"/>
        <end position="304"/>
    </location>
</feature>
<dbReference type="AlphaFoldDB" id="A0A6J4TR45"/>
<feature type="region of interest" description="Disordered" evidence="1">
    <location>
        <begin position="1"/>
        <end position="411"/>
    </location>
</feature>
<feature type="compositionally biased region" description="Basic residues" evidence="1">
    <location>
        <begin position="351"/>
        <end position="362"/>
    </location>
</feature>
<feature type="compositionally biased region" description="Basic residues" evidence="1">
    <location>
        <begin position="65"/>
        <end position="78"/>
    </location>
</feature>
<feature type="compositionally biased region" description="Basic and acidic residues" evidence="1">
    <location>
        <begin position="119"/>
        <end position="148"/>
    </location>
</feature>
<evidence type="ECO:0000313" key="2">
    <source>
        <dbReference type="EMBL" id="CAA9530120.1"/>
    </source>
</evidence>
<feature type="compositionally biased region" description="Basic residues" evidence="1">
    <location>
        <begin position="90"/>
        <end position="102"/>
    </location>
</feature>
<feature type="compositionally biased region" description="Basic residues" evidence="1">
    <location>
        <begin position="227"/>
        <end position="241"/>
    </location>
</feature>
<proteinExistence type="predicted"/>
<sequence length="411" mass="45625">EPGGAGPRRDRLRSHGIRGQADGGVPRGARAGGDPHRPGRPPGRAPRRGAGLARAARGGLGDRGRRLRGPRGAGRARRAHDGGGHDGRPLRRVRAAARRGVRRGRDALRRPHRRAALHAQDDRDLRRRGQGLRRADRAQLRVRLDPVRPRHAAAAPPRAGRRGGRAREHDLRARGGQRRLQRRHPRVAQGRARRGARRQERGPDRLGPVRAEPGPRRRAGPRLPARPARRHPRRRARHLARPLRDGADQHARRAALQRTARPRLRPALPLPRGDEDRLRAGRPRQGDRGGGRGRDADRRAELRPDAQGARPRPPRPGRGPGREGAGEGLLQGRDPHADVDRPPLPREGRRAGRPGVRRHRRDARGVGAVPRARRGAPAEARRRSHAGHRPGHRARRPAARRRPHLRRHGGL</sequence>
<reference evidence="2" key="1">
    <citation type="submission" date="2020-02" db="EMBL/GenBank/DDBJ databases">
        <authorList>
            <person name="Meier V. D."/>
        </authorList>
    </citation>
    <scope>NUCLEOTIDE SEQUENCE</scope>
    <source>
        <strain evidence="2">AVDCRST_MAG30</strain>
    </source>
</reference>
<feature type="compositionally biased region" description="Basic residues" evidence="1">
    <location>
        <begin position="382"/>
        <end position="411"/>
    </location>
</feature>
<feature type="compositionally biased region" description="Basic and acidic residues" evidence="1">
    <location>
        <begin position="79"/>
        <end position="89"/>
    </location>
</feature>
<organism evidence="2">
    <name type="scientific">uncultured Solirubrobacteraceae bacterium</name>
    <dbReference type="NCBI Taxonomy" id="1162706"/>
    <lineage>
        <taxon>Bacteria</taxon>
        <taxon>Bacillati</taxon>
        <taxon>Actinomycetota</taxon>
        <taxon>Thermoleophilia</taxon>
        <taxon>Solirubrobacterales</taxon>
        <taxon>Solirubrobacteraceae</taxon>
        <taxon>environmental samples</taxon>
    </lineage>
</organism>
<feature type="compositionally biased region" description="Low complexity" evidence="1">
    <location>
        <begin position="48"/>
        <end position="57"/>
    </location>
</feature>
<feature type="compositionally biased region" description="Basic residues" evidence="1">
    <location>
        <begin position="252"/>
        <end position="264"/>
    </location>
</feature>
<evidence type="ECO:0000256" key="1">
    <source>
        <dbReference type="SAM" id="MobiDB-lite"/>
    </source>
</evidence>
<feature type="compositionally biased region" description="Basic and acidic residues" evidence="1">
    <location>
        <begin position="333"/>
        <end position="350"/>
    </location>
</feature>
<name>A0A6J4TR45_9ACTN</name>
<feature type="compositionally biased region" description="Basic residues" evidence="1">
    <location>
        <begin position="175"/>
        <end position="196"/>
    </location>
</feature>
<feature type="compositionally biased region" description="Low complexity" evidence="1">
    <location>
        <begin position="365"/>
        <end position="378"/>
    </location>
</feature>
<feature type="non-terminal residue" evidence="2">
    <location>
        <position position="411"/>
    </location>
</feature>
<dbReference type="EMBL" id="CADCVS010000487">
    <property type="protein sequence ID" value="CAA9530120.1"/>
    <property type="molecule type" value="Genomic_DNA"/>
</dbReference>
<accession>A0A6J4TR45</accession>
<gene>
    <name evidence="2" type="ORF">AVDCRST_MAG30-3698</name>
</gene>